<dbReference type="RefSeq" id="WP_251802249.1">
    <property type="nucleotide sequence ID" value="NZ_JAMQOL010000049.1"/>
</dbReference>
<gene>
    <name evidence="1" type="ORF">LXN57_33605</name>
</gene>
<name>A0ABT0Y9K9_9ACTN</name>
<evidence type="ECO:0008006" key="3">
    <source>
        <dbReference type="Google" id="ProtNLM"/>
    </source>
</evidence>
<proteinExistence type="predicted"/>
<evidence type="ECO:0000313" key="2">
    <source>
        <dbReference type="Proteomes" id="UP001523216"/>
    </source>
</evidence>
<reference evidence="1 2" key="1">
    <citation type="submission" date="2022-06" db="EMBL/GenBank/DDBJ databases">
        <title>Actinoplanes abujensis sp. nov., isolated from Nigerian arid soil.</title>
        <authorList>
            <person name="Ding P."/>
        </authorList>
    </citation>
    <scope>NUCLEOTIDE SEQUENCE [LARGE SCALE GENOMIC DNA]</scope>
    <source>
        <strain evidence="2">TRM88002</strain>
    </source>
</reference>
<evidence type="ECO:0000313" key="1">
    <source>
        <dbReference type="EMBL" id="MCM4082515.1"/>
    </source>
</evidence>
<protein>
    <recommendedName>
        <fullName evidence="3">Class I SAM-dependent methyltransferase</fullName>
    </recommendedName>
</protein>
<keyword evidence="2" id="KW-1185">Reference proteome</keyword>
<comment type="caution">
    <text evidence="1">The sequence shown here is derived from an EMBL/GenBank/DDBJ whole genome shotgun (WGS) entry which is preliminary data.</text>
</comment>
<dbReference type="Proteomes" id="UP001523216">
    <property type="component" value="Unassembled WGS sequence"/>
</dbReference>
<organism evidence="1 2">
    <name type="scientific">Paractinoplanes hotanensis</name>
    <dbReference type="NCBI Taxonomy" id="2906497"/>
    <lineage>
        <taxon>Bacteria</taxon>
        <taxon>Bacillati</taxon>
        <taxon>Actinomycetota</taxon>
        <taxon>Actinomycetes</taxon>
        <taxon>Micromonosporales</taxon>
        <taxon>Micromonosporaceae</taxon>
        <taxon>Paractinoplanes</taxon>
    </lineage>
</organism>
<dbReference type="EMBL" id="JAMQOL010000049">
    <property type="protein sequence ID" value="MCM4082515.1"/>
    <property type="molecule type" value="Genomic_DNA"/>
</dbReference>
<accession>A0ABT0Y9K9</accession>
<sequence length="95" mass="10120">MSASGRAHCTHALDFAAAYDELNPADNDHRFYAALAARLGATSVLDLGRGTGTLHDLRRALSFSYGDGDGKPEAAITPEIILVAQTPVCTNDRLY</sequence>